<sequence length="101" mass="12229">MKCTGCGKREAEYLMFEDIVMPLCRECLDEYCYEFGSMSLEYWHLDELLDSPSELESFIERINRELKYWQERYRRLLEEYTKLKQEAGEKCSVNRIFKGGK</sequence>
<dbReference type="EMBL" id="QMQV01000251">
    <property type="protein sequence ID" value="RLE45517.1"/>
    <property type="molecule type" value="Genomic_DNA"/>
</dbReference>
<dbReference type="Proteomes" id="UP000278475">
    <property type="component" value="Unassembled WGS sequence"/>
</dbReference>
<protein>
    <submittedName>
        <fullName evidence="2">Uncharacterized protein</fullName>
    </submittedName>
</protein>
<comment type="caution">
    <text evidence="2">The sequence shown here is derived from an EMBL/GenBank/DDBJ whole genome shotgun (WGS) entry which is preliminary data.</text>
</comment>
<evidence type="ECO:0000313" key="3">
    <source>
        <dbReference type="Proteomes" id="UP000278475"/>
    </source>
</evidence>
<gene>
    <name evidence="2" type="ORF">DRJ31_11175</name>
</gene>
<evidence type="ECO:0000313" key="2">
    <source>
        <dbReference type="EMBL" id="RLE45517.1"/>
    </source>
</evidence>
<name>A0A497EL71_9CREN</name>
<reference evidence="2 3" key="1">
    <citation type="submission" date="2018-06" db="EMBL/GenBank/DDBJ databases">
        <title>Extensive metabolic versatility and redundancy in microbially diverse, dynamic hydrothermal sediments.</title>
        <authorList>
            <person name="Dombrowski N."/>
            <person name="Teske A."/>
            <person name="Baker B.J."/>
        </authorList>
    </citation>
    <scope>NUCLEOTIDE SEQUENCE [LARGE SCALE GENOMIC DNA]</scope>
    <source>
        <strain evidence="2">B66_G16</strain>
    </source>
</reference>
<proteinExistence type="predicted"/>
<evidence type="ECO:0000256" key="1">
    <source>
        <dbReference type="SAM" id="Coils"/>
    </source>
</evidence>
<feature type="coiled-coil region" evidence="1">
    <location>
        <begin position="59"/>
        <end position="90"/>
    </location>
</feature>
<accession>A0A497EL71</accession>
<keyword evidence="1" id="KW-0175">Coiled coil</keyword>
<organism evidence="2 3">
    <name type="scientific">Thermoproteota archaeon</name>
    <dbReference type="NCBI Taxonomy" id="2056631"/>
    <lineage>
        <taxon>Archaea</taxon>
        <taxon>Thermoproteota</taxon>
    </lineage>
</organism>
<dbReference type="AlphaFoldDB" id="A0A497EL71"/>